<dbReference type="Proteomes" id="UP000249417">
    <property type="component" value="Unassembled WGS sequence"/>
</dbReference>
<sequence length="77" mass="9035">MSQHIYWIFADGRRVGRVERKDRLTKIGCTAMLVEFAKHKGLAHTRGLTIKLVDYALDRMIPKEQRFNYTPPEVMQT</sequence>
<comment type="caution">
    <text evidence="1">The sequence shown here is derived from an EMBL/GenBank/DDBJ whole genome shotgun (WGS) entry which is preliminary data.</text>
</comment>
<evidence type="ECO:0000313" key="1">
    <source>
        <dbReference type="EMBL" id="PZQ45234.1"/>
    </source>
</evidence>
<evidence type="ECO:0000313" key="2">
    <source>
        <dbReference type="Proteomes" id="UP000249417"/>
    </source>
</evidence>
<proteinExistence type="predicted"/>
<gene>
    <name evidence="1" type="ORF">DI551_07960</name>
</gene>
<dbReference type="AlphaFoldDB" id="A0A2W5MWQ3"/>
<name>A0A2W5MWQ3_9BACT</name>
<organism evidence="1 2">
    <name type="scientific">Micavibrio aeruginosavorus</name>
    <dbReference type="NCBI Taxonomy" id="349221"/>
    <lineage>
        <taxon>Bacteria</taxon>
        <taxon>Pseudomonadati</taxon>
        <taxon>Bdellovibrionota</taxon>
        <taxon>Bdellovibrionia</taxon>
        <taxon>Bdellovibrionales</taxon>
        <taxon>Pseudobdellovibrionaceae</taxon>
        <taxon>Micavibrio</taxon>
    </lineage>
</organism>
<accession>A0A2W5MWQ3</accession>
<protein>
    <submittedName>
        <fullName evidence="1">Uncharacterized protein</fullName>
    </submittedName>
</protein>
<reference evidence="1 2" key="1">
    <citation type="submission" date="2017-08" db="EMBL/GenBank/DDBJ databases">
        <title>Infants hospitalized years apart are colonized by the same room-sourced microbial strains.</title>
        <authorList>
            <person name="Brooks B."/>
            <person name="Olm M.R."/>
            <person name="Firek B.A."/>
            <person name="Baker R."/>
            <person name="Thomas B.C."/>
            <person name="Morowitz M.J."/>
            <person name="Banfield J.F."/>
        </authorList>
    </citation>
    <scope>NUCLEOTIDE SEQUENCE [LARGE SCALE GENOMIC DNA]</scope>
    <source>
        <strain evidence="1">S2_005_002_R2_29</strain>
    </source>
</reference>
<dbReference type="EMBL" id="QFQB01000057">
    <property type="protein sequence ID" value="PZQ45234.1"/>
    <property type="molecule type" value="Genomic_DNA"/>
</dbReference>